<dbReference type="InterPro" id="IPR001031">
    <property type="entry name" value="Thioesterase"/>
</dbReference>
<gene>
    <name evidence="5" type="ORF">ATL17_0258</name>
</gene>
<dbReference type="Gene3D" id="3.40.50.980">
    <property type="match status" value="2"/>
</dbReference>
<dbReference type="InterPro" id="IPR020845">
    <property type="entry name" value="AMP-binding_CS"/>
</dbReference>
<organism evidence="5 6">
    <name type="scientific">Maritalea mobilis</name>
    <dbReference type="NCBI Taxonomy" id="483324"/>
    <lineage>
        <taxon>Bacteria</taxon>
        <taxon>Pseudomonadati</taxon>
        <taxon>Pseudomonadota</taxon>
        <taxon>Alphaproteobacteria</taxon>
        <taxon>Hyphomicrobiales</taxon>
        <taxon>Devosiaceae</taxon>
        <taxon>Maritalea</taxon>
    </lineage>
</organism>
<dbReference type="InterPro" id="IPR006162">
    <property type="entry name" value="Ppantetheine_attach_site"/>
</dbReference>
<dbReference type="InterPro" id="IPR036736">
    <property type="entry name" value="ACP-like_sf"/>
</dbReference>
<dbReference type="SUPFAM" id="SSF56801">
    <property type="entry name" value="Acetyl-CoA synthetase-like"/>
    <property type="match status" value="1"/>
</dbReference>
<dbReference type="Pfam" id="PF00975">
    <property type="entry name" value="Thioesterase"/>
    <property type="match status" value="1"/>
</dbReference>
<dbReference type="GO" id="GO:0031177">
    <property type="term" value="F:phosphopantetheine binding"/>
    <property type="evidence" value="ECO:0007669"/>
    <property type="project" value="TreeGrafter"/>
</dbReference>
<evidence type="ECO:0000256" key="3">
    <source>
        <dbReference type="ARBA" id="ARBA00022553"/>
    </source>
</evidence>
<dbReference type="Gene3D" id="2.30.38.10">
    <property type="entry name" value="Luciferase, Domain 3"/>
    <property type="match status" value="1"/>
</dbReference>
<dbReference type="CDD" id="cd05930">
    <property type="entry name" value="A_NRPS"/>
    <property type="match status" value="1"/>
</dbReference>
<dbReference type="Gene3D" id="1.10.1200.10">
    <property type="entry name" value="ACP-like"/>
    <property type="match status" value="1"/>
</dbReference>
<dbReference type="Gene3D" id="3.30.300.30">
    <property type="match status" value="1"/>
</dbReference>
<comment type="caution">
    <text evidence="5">The sequence shown here is derived from an EMBL/GenBank/DDBJ whole genome shotgun (WGS) entry which is preliminary data.</text>
</comment>
<proteinExistence type="predicted"/>
<dbReference type="InterPro" id="IPR000873">
    <property type="entry name" value="AMP-dep_synth/lig_dom"/>
</dbReference>
<dbReference type="Pfam" id="PF18563">
    <property type="entry name" value="TubC_N"/>
    <property type="match status" value="1"/>
</dbReference>
<evidence type="ECO:0000313" key="6">
    <source>
        <dbReference type="Proteomes" id="UP000295391"/>
    </source>
</evidence>
<dbReference type="SUPFAM" id="SSF47336">
    <property type="entry name" value="ACP-like"/>
    <property type="match status" value="1"/>
</dbReference>
<evidence type="ECO:0000259" key="4">
    <source>
        <dbReference type="PROSITE" id="PS50075"/>
    </source>
</evidence>
<dbReference type="PROSITE" id="PS00455">
    <property type="entry name" value="AMP_BINDING"/>
    <property type="match status" value="1"/>
</dbReference>
<dbReference type="Proteomes" id="UP000295391">
    <property type="component" value="Unassembled WGS sequence"/>
</dbReference>
<dbReference type="Pfam" id="PF00668">
    <property type="entry name" value="Condensation"/>
    <property type="match status" value="1"/>
</dbReference>
<dbReference type="InterPro" id="IPR020802">
    <property type="entry name" value="TesA-like"/>
</dbReference>
<dbReference type="SMART" id="SM00824">
    <property type="entry name" value="PKS_TE"/>
    <property type="match status" value="1"/>
</dbReference>
<accession>A0A4R6VU81</accession>
<dbReference type="RefSeq" id="WP_133570972.1">
    <property type="nucleotide sequence ID" value="NZ_SNYR01000001.1"/>
</dbReference>
<dbReference type="InterPro" id="IPR045851">
    <property type="entry name" value="AMP-bd_C_sf"/>
</dbReference>
<dbReference type="CDD" id="cd19531">
    <property type="entry name" value="LCL_NRPS-like"/>
    <property type="match status" value="1"/>
</dbReference>
<dbReference type="GO" id="GO:0043041">
    <property type="term" value="P:amino acid activation for nonribosomal peptide biosynthetic process"/>
    <property type="evidence" value="ECO:0007669"/>
    <property type="project" value="TreeGrafter"/>
</dbReference>
<dbReference type="SUPFAM" id="SSF52777">
    <property type="entry name" value="CoA-dependent acyltransferases"/>
    <property type="match status" value="2"/>
</dbReference>
<reference evidence="5 6" key="1">
    <citation type="submission" date="2019-03" db="EMBL/GenBank/DDBJ databases">
        <title>Genomic Encyclopedia of Type Strains, Phase III (KMG-III): the genomes of soil and plant-associated and newly described type strains.</title>
        <authorList>
            <person name="Whitman W."/>
        </authorList>
    </citation>
    <scope>NUCLEOTIDE SEQUENCE [LARGE SCALE GENOMIC DNA]</scope>
    <source>
        <strain evidence="5 6">CGMCC 1.7002</strain>
    </source>
</reference>
<dbReference type="OrthoDB" id="9803968at2"/>
<dbReference type="Gene3D" id="3.30.559.10">
    <property type="entry name" value="Chloramphenicol acetyltransferase-like domain"/>
    <property type="match status" value="1"/>
</dbReference>
<dbReference type="InterPro" id="IPR044894">
    <property type="entry name" value="TubC_N_sf"/>
</dbReference>
<protein>
    <submittedName>
        <fullName evidence="5">Amino acid adenylation domain-containing protein</fullName>
    </submittedName>
</protein>
<dbReference type="PROSITE" id="PS50075">
    <property type="entry name" value="CARRIER"/>
    <property type="match status" value="1"/>
</dbReference>
<dbReference type="PANTHER" id="PTHR45527:SF1">
    <property type="entry name" value="FATTY ACID SYNTHASE"/>
    <property type="match status" value="1"/>
</dbReference>
<dbReference type="SUPFAM" id="SSF53474">
    <property type="entry name" value="alpha/beta-Hydrolases"/>
    <property type="match status" value="1"/>
</dbReference>
<dbReference type="InterPro" id="IPR001242">
    <property type="entry name" value="Condensation_dom"/>
</dbReference>
<comment type="cofactor">
    <cofactor evidence="1">
        <name>pantetheine 4'-phosphate</name>
        <dbReference type="ChEBI" id="CHEBI:47942"/>
    </cofactor>
</comment>
<sequence length="1336" mass="147734">MSAIRLLNELESLGVTLHVQDGNLKVKAAKGAISPELLQQMKQHKPALLSLLRLRQGRDYPQSFNQAQLWFLDRLEPKNPRYNNPLAFRIKGALDQEAMGKAFDLVVQRHSILRTVFFDHQGEPRQRVLPESDRALTLIDLQSEPTKLDQIVRIEAQTGFDLEQETAIRAQLITLGGDEHVLLLNVHHICADGWSIGILVDEIFKAYEGFTSGDMPAFAPLPLQYAEFAEMQRNKLSSDEMQRQVDYWRAELSDAPDLLDLPTDRPRPAEQSMNGAHFRYLIDGPLFQEIHNLCQKLRVTPFAIFLAVHALVMGRFSGQNDICTGTPLAGRDQQELEGLIGHFINTVVIRAQFEDQMQFAELVAQMNDKVLGAMDHQDIAFEKVVEAVNPKRSASYSPLFQTMLIFQNMPVGEQTNGALDIAPMETDSATAKYDITIELFENQDNFQLGFEYNSDLFDLSTIESMAGAFTHAFKAVSSKPDISVGDIALVDLDAYRAHLHDTSAHDHELTRIPARFADIVTQFPQSRAVTDANQHLEFAELDGKANQVAQLLLSKSIQKGNVVALSAEPDCNYVAALLGILKAGAVALPLDPRLPSERKQQILADAQAKLVFASGETAFDAPEIVDLDQLHTNLDAFGATSPDVEIKPSDNAILIFTSGSTGTPKGTYVTHKGLVNLATWTESEFPLSEQESVLQKSAIGFDASLWEFFWPLLSGHELVLAQGDARKNPADLPALVNAHQIAAIQFVPATLQLFLDALPENGCTSLKYVFCGGGALTTDLARSVTEKLPEVQLINVYGVSECAVDSAFHIFDPDRDDHLHVPIGKAISHTKICLLDEKGLPVPRGAIGEICIAGVGVGNGYHQRDDLTSKTFIDHPYLPQTKLYRTGDLGVENTNGELRFIGRKDFQLKINGFRIEPGEIEAGLRRCGCALAAVIGWRDQLVAFVQGGDEPDNLRAALKQFLPTYMVPSMIIHLDQLPLNASGKIDRKALPDPADFMASNAVNQASPRDDTEMKLYRIWKTILLHPTIGIRDNFFAIGGSSISAIKLVHQIKESFGVQLALKSIITSPTIEELGAMLRGDAAERQDEDHLITLQQGDGSTNVVCVHPAGGTAFCYLSLAKTLDENIGVYGLQSMGLNANEVTCTSVEDMAAHYLPLIEPLMDQPMVITGLSFGGLVAHEMGRLLNARGKKDVSVVLLDTQGTHDVEARRMIDVVDLPEFRDKLVRFNGTYPGIDDAQIERYFNVYNQNRLAVRDYEVPVSGARMAFIQARSDLPRPFLHETRAYWRSRTEGDFSVKLVRGDHWEMLETDELKIVKKVILQELDAIATASELEVTHG</sequence>
<evidence type="ECO:0000256" key="2">
    <source>
        <dbReference type="ARBA" id="ARBA00022450"/>
    </source>
</evidence>
<dbReference type="GO" id="GO:0003824">
    <property type="term" value="F:catalytic activity"/>
    <property type="evidence" value="ECO:0007669"/>
    <property type="project" value="InterPro"/>
</dbReference>
<dbReference type="Gene3D" id="1.10.10.1830">
    <property type="entry name" value="Non-ribosomal peptide synthase, adenylation domain"/>
    <property type="match status" value="1"/>
</dbReference>
<keyword evidence="6" id="KW-1185">Reference proteome</keyword>
<dbReference type="PANTHER" id="PTHR45527">
    <property type="entry name" value="NONRIBOSOMAL PEPTIDE SYNTHETASE"/>
    <property type="match status" value="1"/>
</dbReference>
<keyword evidence="3" id="KW-0597">Phosphoprotein</keyword>
<dbReference type="Pfam" id="PF00501">
    <property type="entry name" value="AMP-binding"/>
    <property type="match status" value="1"/>
</dbReference>
<name>A0A4R6VU81_9HYPH</name>
<dbReference type="InterPro" id="IPR009081">
    <property type="entry name" value="PP-bd_ACP"/>
</dbReference>
<dbReference type="InterPro" id="IPR041464">
    <property type="entry name" value="TubC_N"/>
</dbReference>
<dbReference type="InterPro" id="IPR023213">
    <property type="entry name" value="CAT-like_dom_sf"/>
</dbReference>
<evidence type="ECO:0000256" key="1">
    <source>
        <dbReference type="ARBA" id="ARBA00001957"/>
    </source>
</evidence>
<feature type="domain" description="Carrier" evidence="4">
    <location>
        <begin position="1006"/>
        <end position="1081"/>
    </location>
</feature>
<dbReference type="NCBIfam" id="TIGR01733">
    <property type="entry name" value="AA-adenyl-dom"/>
    <property type="match status" value="1"/>
</dbReference>
<dbReference type="InterPro" id="IPR010071">
    <property type="entry name" value="AA_adenyl_dom"/>
</dbReference>
<dbReference type="InterPro" id="IPR029058">
    <property type="entry name" value="AB_hydrolase_fold"/>
</dbReference>
<keyword evidence="2" id="KW-0596">Phosphopantetheine</keyword>
<dbReference type="EMBL" id="SNYR01000001">
    <property type="protein sequence ID" value="TDQ66267.1"/>
    <property type="molecule type" value="Genomic_DNA"/>
</dbReference>
<dbReference type="Pfam" id="PF00550">
    <property type="entry name" value="PP-binding"/>
    <property type="match status" value="1"/>
</dbReference>
<dbReference type="GO" id="GO:0044550">
    <property type="term" value="P:secondary metabolite biosynthetic process"/>
    <property type="evidence" value="ECO:0007669"/>
    <property type="project" value="TreeGrafter"/>
</dbReference>
<dbReference type="Gene3D" id="3.40.50.1820">
    <property type="entry name" value="alpha/beta hydrolase"/>
    <property type="match status" value="1"/>
</dbReference>
<dbReference type="GO" id="GO:0005829">
    <property type="term" value="C:cytosol"/>
    <property type="evidence" value="ECO:0007669"/>
    <property type="project" value="TreeGrafter"/>
</dbReference>
<dbReference type="Gene3D" id="3.30.559.30">
    <property type="entry name" value="Nonribosomal peptide synthetase, condensation domain"/>
    <property type="match status" value="1"/>
</dbReference>
<evidence type="ECO:0000313" key="5">
    <source>
        <dbReference type="EMBL" id="TDQ66267.1"/>
    </source>
</evidence>
<dbReference type="PROSITE" id="PS00012">
    <property type="entry name" value="PHOSPHOPANTETHEINE"/>
    <property type="match status" value="1"/>
</dbReference>